<keyword evidence="2" id="KW-1185">Reference proteome</keyword>
<evidence type="ECO:0000313" key="1">
    <source>
        <dbReference type="EMBL" id="CAH0365877.1"/>
    </source>
</evidence>
<dbReference type="AlphaFoldDB" id="A0A8J2S7Y2"/>
<dbReference type="OrthoDB" id="405918at2759"/>
<name>A0A8J2S7Y2_9STRA</name>
<sequence>MVVAARKGWFEGYAWIIRANADVRFEDTSFLTAAMRTSTAVLERCCPRDNERLQAHDAICTDFFAARPRAMNHTTWLAGPRLHGRVHNEWAAALVFRDAIDRGRATVWDVEEAYRSPACRVGGRGVFHDHAYCGEIAAPAVTRRRRRDAVAVAVRGRAKWRATLAARETPP</sequence>
<reference evidence="1" key="1">
    <citation type="submission" date="2021-11" db="EMBL/GenBank/DDBJ databases">
        <authorList>
            <consortium name="Genoscope - CEA"/>
            <person name="William W."/>
        </authorList>
    </citation>
    <scope>NUCLEOTIDE SEQUENCE</scope>
</reference>
<dbReference type="Proteomes" id="UP000789595">
    <property type="component" value="Unassembled WGS sequence"/>
</dbReference>
<proteinExistence type="predicted"/>
<dbReference type="EMBL" id="CAKKNE010000001">
    <property type="protein sequence ID" value="CAH0365877.1"/>
    <property type="molecule type" value="Genomic_DNA"/>
</dbReference>
<protein>
    <submittedName>
        <fullName evidence="1">Uncharacterized protein</fullName>
    </submittedName>
</protein>
<gene>
    <name evidence="1" type="ORF">PECAL_1P23380</name>
</gene>
<accession>A0A8J2S7Y2</accession>
<organism evidence="1 2">
    <name type="scientific">Pelagomonas calceolata</name>
    <dbReference type="NCBI Taxonomy" id="35677"/>
    <lineage>
        <taxon>Eukaryota</taxon>
        <taxon>Sar</taxon>
        <taxon>Stramenopiles</taxon>
        <taxon>Ochrophyta</taxon>
        <taxon>Pelagophyceae</taxon>
        <taxon>Pelagomonadales</taxon>
        <taxon>Pelagomonadaceae</taxon>
        <taxon>Pelagomonas</taxon>
    </lineage>
</organism>
<evidence type="ECO:0000313" key="2">
    <source>
        <dbReference type="Proteomes" id="UP000789595"/>
    </source>
</evidence>
<comment type="caution">
    <text evidence="1">The sequence shown here is derived from an EMBL/GenBank/DDBJ whole genome shotgun (WGS) entry which is preliminary data.</text>
</comment>